<dbReference type="Proteomes" id="UP000002669">
    <property type="component" value="Unassembled WGS sequence"/>
</dbReference>
<feature type="region of interest" description="Disordered" evidence="1">
    <location>
        <begin position="1"/>
        <end position="28"/>
    </location>
</feature>
<dbReference type="InterPro" id="IPR046347">
    <property type="entry name" value="bZIP_sf"/>
</dbReference>
<dbReference type="Pfam" id="PF11905">
    <property type="entry name" value="DUF3425"/>
    <property type="match status" value="1"/>
</dbReference>
<feature type="compositionally biased region" description="Polar residues" evidence="1">
    <location>
        <begin position="66"/>
        <end position="92"/>
    </location>
</feature>
<name>E4UTQ4_ARTGP</name>
<reference evidence="3" key="1">
    <citation type="journal article" date="2012" name="MBio">
        <title>Comparative genome analysis of Trichophyton rubrum and related dermatophytes reveals candidate genes involved in infection.</title>
        <authorList>
            <person name="Martinez D.A."/>
            <person name="Oliver B.G."/>
            <person name="Graeser Y."/>
            <person name="Goldberg J.M."/>
            <person name="Li W."/>
            <person name="Martinez-Rossi N.M."/>
            <person name="Monod M."/>
            <person name="Shelest E."/>
            <person name="Barton R.C."/>
            <person name="Birch E."/>
            <person name="Brakhage A.A."/>
            <person name="Chen Z."/>
            <person name="Gurr S.J."/>
            <person name="Heiman D."/>
            <person name="Heitman J."/>
            <person name="Kosti I."/>
            <person name="Rossi A."/>
            <person name="Saif S."/>
            <person name="Samalova M."/>
            <person name="Saunders C.W."/>
            <person name="Shea T."/>
            <person name="Summerbell R.C."/>
            <person name="Xu J."/>
            <person name="Young S."/>
            <person name="Zeng Q."/>
            <person name="Birren B.W."/>
            <person name="Cuomo C.A."/>
            <person name="White T.C."/>
        </authorList>
    </citation>
    <scope>NUCLEOTIDE SEQUENCE [LARGE SCALE GENOMIC DNA]</scope>
    <source>
        <strain evidence="3">ATCC MYA-4604 / CBS 118893</strain>
    </source>
</reference>
<evidence type="ECO:0008006" key="4">
    <source>
        <dbReference type="Google" id="ProtNLM"/>
    </source>
</evidence>
<dbReference type="RefSeq" id="XP_003174377.1">
    <property type="nucleotide sequence ID" value="XM_003174329.1"/>
</dbReference>
<evidence type="ECO:0000256" key="1">
    <source>
        <dbReference type="SAM" id="MobiDB-lite"/>
    </source>
</evidence>
<dbReference type="InterPro" id="IPR021833">
    <property type="entry name" value="DUF3425"/>
</dbReference>
<dbReference type="GeneID" id="10029671"/>
<proteinExistence type="predicted"/>
<dbReference type="STRING" id="535722.E4UTQ4"/>
<feature type="region of interest" description="Disordered" evidence="1">
    <location>
        <begin position="60"/>
        <end position="118"/>
    </location>
</feature>
<dbReference type="PANTHER" id="PTHR38116">
    <property type="entry name" value="CHROMOSOME 7, WHOLE GENOME SHOTGUN SEQUENCE"/>
    <property type="match status" value="1"/>
</dbReference>
<dbReference type="OMA" id="IDMIASP"/>
<protein>
    <recommendedName>
        <fullName evidence="4">BZIP domain-containing protein</fullName>
    </recommendedName>
</protein>
<feature type="compositionally biased region" description="Polar residues" evidence="1">
    <location>
        <begin position="99"/>
        <end position="118"/>
    </location>
</feature>
<dbReference type="HOGENOM" id="CLU_075342_0_0_1"/>
<dbReference type="OrthoDB" id="2245989at2759"/>
<dbReference type="CDD" id="cd14688">
    <property type="entry name" value="bZIP_YAP"/>
    <property type="match status" value="1"/>
</dbReference>
<dbReference type="InParanoid" id="E4UTQ4"/>
<dbReference type="AlphaFoldDB" id="E4UTQ4"/>
<keyword evidence="3" id="KW-1185">Reference proteome</keyword>
<dbReference type="eggNOG" id="ENOG502SS49">
    <property type="taxonomic scope" value="Eukaryota"/>
</dbReference>
<organism evidence="3">
    <name type="scientific">Arthroderma gypseum (strain ATCC MYA-4604 / CBS 118893)</name>
    <name type="common">Microsporum gypseum</name>
    <dbReference type="NCBI Taxonomy" id="535722"/>
    <lineage>
        <taxon>Eukaryota</taxon>
        <taxon>Fungi</taxon>
        <taxon>Dikarya</taxon>
        <taxon>Ascomycota</taxon>
        <taxon>Pezizomycotina</taxon>
        <taxon>Eurotiomycetes</taxon>
        <taxon>Eurotiomycetidae</taxon>
        <taxon>Onygenales</taxon>
        <taxon>Arthrodermataceae</taxon>
        <taxon>Nannizzia</taxon>
    </lineage>
</organism>
<dbReference type="VEuPathDB" id="FungiDB:MGYG_04549"/>
<evidence type="ECO:0000313" key="3">
    <source>
        <dbReference type="Proteomes" id="UP000002669"/>
    </source>
</evidence>
<sequence>MSEADDQDKDAKRREYNRNAQRVFRQRRKEHIRNLERAQNERISSQTEVIEQLRMENSELRRENEALSTLPSDCSSPSRLSVTTPSHSSSGEPSHFLAMSQSIPDTHSPNAPETSTGFPFHLSNPTSEISRLSNRLCILSPYDITRMRSYLHSLFRPVLNLIVDGMLPDPRIHLLTLAGLGPSLSSSLQPTSLQLEIPHNVYIDLIPSPSLRDALLRSDSTTVAAFLANVCTFVCDIEDRGQVTIWGEDFLNEFSWEFSESVLEQWGGWFLPPIWHERADFWRRQRGDSPLTIGWPVTSRSI</sequence>
<dbReference type="GO" id="GO:0003700">
    <property type="term" value="F:DNA-binding transcription factor activity"/>
    <property type="evidence" value="ECO:0007669"/>
    <property type="project" value="InterPro"/>
</dbReference>
<dbReference type="SUPFAM" id="SSF57959">
    <property type="entry name" value="Leucine zipper domain"/>
    <property type="match status" value="1"/>
</dbReference>
<dbReference type="Gene3D" id="1.20.5.170">
    <property type="match status" value="1"/>
</dbReference>
<gene>
    <name evidence="2" type="ORF">MGYG_04549</name>
</gene>
<accession>E4UTQ4</accession>
<dbReference type="PANTHER" id="PTHR38116:SF9">
    <property type="entry name" value="BZIP DOMAIN-CONTAINING PROTEIN"/>
    <property type="match status" value="1"/>
</dbReference>
<evidence type="ECO:0000313" key="2">
    <source>
        <dbReference type="EMBL" id="EFR01547.1"/>
    </source>
</evidence>
<dbReference type="EMBL" id="DS989824">
    <property type="protein sequence ID" value="EFR01547.1"/>
    <property type="molecule type" value="Genomic_DNA"/>
</dbReference>